<evidence type="ECO:0000256" key="2">
    <source>
        <dbReference type="SAM" id="Phobius"/>
    </source>
</evidence>
<protein>
    <submittedName>
        <fullName evidence="3">Uncharacterized protein</fullName>
    </submittedName>
</protein>
<proteinExistence type="predicted"/>
<accession>A0A0G4G2P1</accession>
<organism evidence="3 4">
    <name type="scientific">Vitrella brassicaformis (strain CCMP3155)</name>
    <dbReference type="NCBI Taxonomy" id="1169540"/>
    <lineage>
        <taxon>Eukaryota</taxon>
        <taxon>Sar</taxon>
        <taxon>Alveolata</taxon>
        <taxon>Colpodellida</taxon>
        <taxon>Vitrellaceae</taxon>
        <taxon>Vitrella</taxon>
    </lineage>
</organism>
<feature type="transmembrane region" description="Helical" evidence="2">
    <location>
        <begin position="75"/>
        <end position="99"/>
    </location>
</feature>
<reference evidence="3 4" key="1">
    <citation type="submission" date="2014-11" db="EMBL/GenBank/DDBJ databases">
        <authorList>
            <person name="Zhu J."/>
            <person name="Qi W."/>
            <person name="Song R."/>
        </authorList>
    </citation>
    <scope>NUCLEOTIDE SEQUENCE [LARGE SCALE GENOMIC DNA]</scope>
</reference>
<feature type="compositionally biased region" description="Basic and acidic residues" evidence="1">
    <location>
        <begin position="249"/>
        <end position="266"/>
    </location>
</feature>
<sequence>MRPLTKCCWCLSLRSGVFVICVIDVCIAMLALAGAIFTRDEGSGRLEGAQLVAVALRILFASLCLYGVRRQQPFWILLYLCWLACLVVEELFWCILDLVRDDCRDGEGAVVNGDQCNVRWTGMFVVSLIEVIVGGYCLLVLWSLWKVMREGGTGELSSNDRFSRYRSRTLVAEPYSLDPTLIGNPMIVVQGVPATSSGFAMGEAPTDDTQPHQREEDDDNEEAESDECSADATPKEDKPPSRSSESGEGGERSAEGTHEGSEHSDSGRSGGGGGEGRAEAYRQTPLPAPISERQAEGS</sequence>
<name>A0A0G4G2P1_VITBC</name>
<feature type="compositionally biased region" description="Acidic residues" evidence="1">
    <location>
        <begin position="216"/>
        <end position="229"/>
    </location>
</feature>
<keyword evidence="2" id="KW-0472">Membrane</keyword>
<evidence type="ECO:0000313" key="3">
    <source>
        <dbReference type="EMBL" id="CEM22128.1"/>
    </source>
</evidence>
<feature type="transmembrane region" description="Helical" evidence="2">
    <location>
        <begin position="119"/>
        <end position="142"/>
    </location>
</feature>
<keyword evidence="2" id="KW-1133">Transmembrane helix</keyword>
<evidence type="ECO:0000313" key="4">
    <source>
        <dbReference type="Proteomes" id="UP000041254"/>
    </source>
</evidence>
<keyword evidence="4" id="KW-1185">Reference proteome</keyword>
<dbReference type="EMBL" id="CDMY01000552">
    <property type="protein sequence ID" value="CEM22128.1"/>
    <property type="molecule type" value="Genomic_DNA"/>
</dbReference>
<dbReference type="Proteomes" id="UP000041254">
    <property type="component" value="Unassembled WGS sequence"/>
</dbReference>
<feature type="region of interest" description="Disordered" evidence="1">
    <location>
        <begin position="197"/>
        <end position="298"/>
    </location>
</feature>
<gene>
    <name evidence="3" type="ORF">Vbra_9629</name>
</gene>
<evidence type="ECO:0000256" key="1">
    <source>
        <dbReference type="SAM" id="MobiDB-lite"/>
    </source>
</evidence>
<dbReference type="OrthoDB" id="7474909at2759"/>
<dbReference type="InParanoid" id="A0A0G4G2P1"/>
<feature type="transmembrane region" description="Helical" evidence="2">
    <location>
        <begin position="12"/>
        <end position="37"/>
    </location>
</feature>
<dbReference type="VEuPathDB" id="CryptoDB:Vbra_9629"/>
<keyword evidence="2" id="KW-0812">Transmembrane</keyword>
<dbReference type="AlphaFoldDB" id="A0A0G4G2P1"/>
<feature type="transmembrane region" description="Helical" evidence="2">
    <location>
        <begin position="49"/>
        <end position="68"/>
    </location>
</feature>